<gene>
    <name evidence="1" type="ORF">H6G24_02850</name>
</gene>
<name>A0ABR8A3D8_9CYAN</name>
<evidence type="ECO:0008006" key="3">
    <source>
        <dbReference type="Google" id="ProtNLM"/>
    </source>
</evidence>
<sequence>MTQNLEIQEFVIAIAVKQQNPTVLTADFLKYSGIVPNEWELARPPILTNAAAQVVYQNGVSVVAEVNRVVFSELIGTKEAQELAIPAIARKYIETLTQVSYQAISLNFRGYVMFEQNNNTPRNYIFGNLLKQGPWQNFGTAPVQAGLRFIYTLQETQLFLDINEVGLQLPDQSLLPAILFSANFSHQIAQEDANKRLSDLIQVIGNWESDLETYKQVINSKFLTAPSYQVNVAPDEPLIFPR</sequence>
<dbReference type="RefSeq" id="WP_190538567.1">
    <property type="nucleotide sequence ID" value="NZ_CAWPNO010000062.1"/>
</dbReference>
<comment type="caution">
    <text evidence="1">The sequence shown here is derived from an EMBL/GenBank/DDBJ whole genome shotgun (WGS) entry which is preliminary data.</text>
</comment>
<dbReference type="Proteomes" id="UP000658514">
    <property type="component" value="Unassembled WGS sequence"/>
</dbReference>
<accession>A0ABR8A3D8</accession>
<evidence type="ECO:0000313" key="1">
    <source>
        <dbReference type="EMBL" id="MBD2194435.1"/>
    </source>
</evidence>
<organism evidence="1 2">
    <name type="scientific">Calothrix parietina FACHB-288</name>
    <dbReference type="NCBI Taxonomy" id="2692896"/>
    <lineage>
        <taxon>Bacteria</taxon>
        <taxon>Bacillati</taxon>
        <taxon>Cyanobacteriota</taxon>
        <taxon>Cyanophyceae</taxon>
        <taxon>Nostocales</taxon>
        <taxon>Calotrichaceae</taxon>
        <taxon>Calothrix</taxon>
    </lineage>
</organism>
<proteinExistence type="predicted"/>
<evidence type="ECO:0000313" key="2">
    <source>
        <dbReference type="Proteomes" id="UP000658514"/>
    </source>
</evidence>
<protein>
    <recommendedName>
        <fullName evidence="3">TIGR04255 family protein</fullName>
    </recommendedName>
</protein>
<keyword evidence="2" id="KW-1185">Reference proteome</keyword>
<dbReference type="EMBL" id="JACJQH010000003">
    <property type="protein sequence ID" value="MBD2194435.1"/>
    <property type="molecule type" value="Genomic_DNA"/>
</dbReference>
<reference evidence="1 2" key="1">
    <citation type="journal article" date="2020" name="ISME J.">
        <title>Comparative genomics reveals insights into cyanobacterial evolution and habitat adaptation.</title>
        <authorList>
            <person name="Chen M.Y."/>
            <person name="Teng W.K."/>
            <person name="Zhao L."/>
            <person name="Hu C.X."/>
            <person name="Zhou Y.K."/>
            <person name="Han B.P."/>
            <person name="Song L.R."/>
            <person name="Shu W.S."/>
        </authorList>
    </citation>
    <scope>NUCLEOTIDE SEQUENCE [LARGE SCALE GENOMIC DNA]</scope>
    <source>
        <strain evidence="1 2">FACHB-288</strain>
    </source>
</reference>